<dbReference type="InterPro" id="IPR014001">
    <property type="entry name" value="Helicase_ATP-bd"/>
</dbReference>
<feature type="domain" description="Helicase C-terminal" evidence="2">
    <location>
        <begin position="234"/>
        <end position="386"/>
    </location>
</feature>
<dbReference type="PROSITE" id="PS51192">
    <property type="entry name" value="HELICASE_ATP_BIND_1"/>
    <property type="match status" value="1"/>
</dbReference>
<dbReference type="Proteomes" id="UP000008467">
    <property type="component" value="Chromosome"/>
</dbReference>
<dbReference type="InterPro" id="IPR001650">
    <property type="entry name" value="Helicase_C-like"/>
</dbReference>
<evidence type="ECO:0000259" key="1">
    <source>
        <dbReference type="PROSITE" id="PS51192"/>
    </source>
</evidence>
<dbReference type="KEGG" id="cle:Clole_2206"/>
<name>F2JRJ8_CELLD</name>
<dbReference type="GO" id="GO:0016787">
    <property type="term" value="F:hydrolase activity"/>
    <property type="evidence" value="ECO:0007669"/>
    <property type="project" value="InterPro"/>
</dbReference>
<dbReference type="Pfam" id="PF00271">
    <property type="entry name" value="Helicase_C"/>
    <property type="match status" value="1"/>
</dbReference>
<dbReference type="AlphaFoldDB" id="F2JRJ8"/>
<feature type="domain" description="Helicase ATP-binding" evidence="1">
    <location>
        <begin position="37"/>
        <end position="204"/>
    </location>
</feature>
<keyword evidence="4" id="KW-1185">Reference proteome</keyword>
<organism evidence="3 4">
    <name type="scientific">Cellulosilyticum lentocellum (strain ATCC 49066 / DSM 5427 / NCIMB 11756 / RHM5)</name>
    <name type="common">Clostridium lentocellum</name>
    <dbReference type="NCBI Taxonomy" id="642492"/>
    <lineage>
        <taxon>Bacteria</taxon>
        <taxon>Bacillati</taxon>
        <taxon>Bacillota</taxon>
        <taxon>Clostridia</taxon>
        <taxon>Lachnospirales</taxon>
        <taxon>Cellulosilyticaceae</taxon>
        <taxon>Cellulosilyticum</taxon>
    </lineage>
</organism>
<dbReference type="GO" id="GO:0005829">
    <property type="term" value="C:cytosol"/>
    <property type="evidence" value="ECO:0007669"/>
    <property type="project" value="TreeGrafter"/>
</dbReference>
<dbReference type="SMART" id="SM00490">
    <property type="entry name" value="HELICc"/>
    <property type="match status" value="1"/>
</dbReference>
<dbReference type="STRING" id="642492.Clole_2206"/>
<protein>
    <submittedName>
        <fullName evidence="3">Type III restriction protein res subunit</fullName>
    </submittedName>
</protein>
<proteinExistence type="predicted"/>
<dbReference type="InterPro" id="IPR050742">
    <property type="entry name" value="Helicase_Restrict-Modif_Enz"/>
</dbReference>
<dbReference type="Gene3D" id="3.40.50.300">
    <property type="entry name" value="P-loop containing nucleotide triphosphate hydrolases"/>
    <property type="match status" value="2"/>
</dbReference>
<evidence type="ECO:0000259" key="2">
    <source>
        <dbReference type="PROSITE" id="PS51194"/>
    </source>
</evidence>
<dbReference type="EMBL" id="CP002582">
    <property type="protein sequence ID" value="ADZ83919.1"/>
    <property type="molecule type" value="Genomic_DNA"/>
</dbReference>
<accession>F2JRJ8</accession>
<dbReference type="PANTHER" id="PTHR47396:SF1">
    <property type="entry name" value="ATP-DEPENDENT HELICASE IRC3-RELATED"/>
    <property type="match status" value="1"/>
</dbReference>
<reference evidence="3 4" key="1">
    <citation type="journal article" date="2011" name="J. Bacteriol.">
        <title>Complete genome sequence of the cellulose-degrading bacterium Cellulosilyticum lentocellum.</title>
        <authorList>
            <consortium name="US DOE Joint Genome Institute"/>
            <person name="Miller D.A."/>
            <person name="Suen G."/>
            <person name="Bruce D."/>
            <person name="Copeland A."/>
            <person name="Cheng J.F."/>
            <person name="Detter C."/>
            <person name="Goodwin L.A."/>
            <person name="Han C.S."/>
            <person name="Hauser L.J."/>
            <person name="Land M.L."/>
            <person name="Lapidus A."/>
            <person name="Lucas S."/>
            <person name="Meincke L."/>
            <person name="Pitluck S."/>
            <person name="Tapia R."/>
            <person name="Teshima H."/>
            <person name="Woyke T."/>
            <person name="Fox B.G."/>
            <person name="Angert E.R."/>
            <person name="Currie C.R."/>
        </authorList>
    </citation>
    <scope>NUCLEOTIDE SEQUENCE [LARGE SCALE GENOMIC DNA]</scope>
    <source>
        <strain evidence="4">ATCC 49066 / DSM 5427 / NCIMB 11756 / RHM5</strain>
    </source>
</reference>
<dbReference type="RefSeq" id="WP_013657213.1">
    <property type="nucleotide sequence ID" value="NC_015275.1"/>
</dbReference>
<evidence type="ECO:0000313" key="4">
    <source>
        <dbReference type="Proteomes" id="UP000008467"/>
    </source>
</evidence>
<dbReference type="SMART" id="SM00487">
    <property type="entry name" value="DEXDc"/>
    <property type="match status" value="1"/>
</dbReference>
<dbReference type="SUPFAM" id="SSF52540">
    <property type="entry name" value="P-loop containing nucleoside triphosphate hydrolases"/>
    <property type="match status" value="1"/>
</dbReference>
<dbReference type="InterPro" id="IPR027417">
    <property type="entry name" value="P-loop_NTPase"/>
</dbReference>
<dbReference type="GO" id="GO:0003677">
    <property type="term" value="F:DNA binding"/>
    <property type="evidence" value="ECO:0007669"/>
    <property type="project" value="InterPro"/>
</dbReference>
<dbReference type="PROSITE" id="PS51194">
    <property type="entry name" value="HELICASE_CTER"/>
    <property type="match status" value="1"/>
</dbReference>
<dbReference type="eggNOG" id="COG1061">
    <property type="taxonomic scope" value="Bacteria"/>
</dbReference>
<sequence>MGYFQDNYEKIQFTKGLVNNNGLRNAQLGAIHALGSYFTLDKNKAAIVVMPTGSGKTAVLMMTPYLLCAKKVLVVTPSKMVRGQIYEEFCELKTLINANALPVLIHKPNVFEMNHLYSDEENKKYNEADVIVATPQCALSLVENKAESEKFDCVLIDEAHHTPAASWTRILELTQKVNQVLFTATPFRMDSREIKGEVIYRYPLKLAYRDGIFGEIMYIPISASAEKDLRIAYKAEEILMQDREKGYEHFLMVRTNTKEKAKDLEKLYAEKTTLRLKRIDSSMSNNTVKKCIEALKNKELDGIICVDMLGEGFDFPNLKIAAIHEVHKSLANMLQFIGRFARTNASNIGTAKFITINDEELLIENRRLYGTDAVWQDIIIDISDGKVDEEIESKEYIASYHKRDKSASDVENFSLYNIRPGCHAKIYRVNDFNISSSFPNGCGITEPPYVNTEDNTIVGIGKKLVPPKWLASNEINDVEHLLYIVHYQVKTGLLFILSQIKTETLYDEIASAFSSGYEKIPKSNMHRVLAELKNFEIFNSGMANRFSESGESYRISAGSDTSQAINESTGKMYSAGHAFCKAMKDGNEITIGYSSASKMWSSGYALLNEYIKWCDYNGEKIANDEINVKTNTNFDFLPIPRKLISYPQNLFFANFSSETYLMSPLLYYKEEKEPIGNLIDSDIKIINIIESEIKVAISIGNIEETYVCDIEGHYEADTSSKLTVSLHNERVELDKYFCSYPLQYKATDDTVIDGAEILFGNTEVITYDSSNIVAIDWINKYGTDVTIWSIVNSLDTICNEKIG</sequence>
<dbReference type="CDD" id="cd18785">
    <property type="entry name" value="SF2_C"/>
    <property type="match status" value="1"/>
</dbReference>
<dbReference type="HOGENOM" id="CLU_011686_0_0_9"/>
<dbReference type="Pfam" id="PF04851">
    <property type="entry name" value="ResIII"/>
    <property type="match status" value="1"/>
</dbReference>
<evidence type="ECO:0000313" key="3">
    <source>
        <dbReference type="EMBL" id="ADZ83919.1"/>
    </source>
</evidence>
<dbReference type="GO" id="GO:0005524">
    <property type="term" value="F:ATP binding"/>
    <property type="evidence" value="ECO:0007669"/>
    <property type="project" value="InterPro"/>
</dbReference>
<gene>
    <name evidence="3" type="ordered locus">Clole_2206</name>
</gene>
<dbReference type="InterPro" id="IPR006935">
    <property type="entry name" value="Helicase/UvrB_N"/>
</dbReference>
<dbReference type="PANTHER" id="PTHR47396">
    <property type="entry name" value="TYPE I RESTRICTION ENZYME ECOKI R PROTEIN"/>
    <property type="match status" value="1"/>
</dbReference>